<keyword evidence="2" id="KW-1185">Reference proteome</keyword>
<comment type="caution">
    <text evidence="1">The sequence shown here is derived from an EMBL/GenBank/DDBJ whole genome shotgun (WGS) entry which is preliminary data.</text>
</comment>
<reference evidence="1" key="1">
    <citation type="submission" date="2021-06" db="EMBL/GenBank/DDBJ databases">
        <authorList>
            <person name="Kallberg Y."/>
            <person name="Tangrot J."/>
            <person name="Rosling A."/>
        </authorList>
    </citation>
    <scope>NUCLEOTIDE SEQUENCE</scope>
    <source>
        <strain evidence="1">MA453B</strain>
    </source>
</reference>
<proteinExistence type="predicted"/>
<evidence type="ECO:0000313" key="1">
    <source>
        <dbReference type="EMBL" id="CAG8821839.1"/>
    </source>
</evidence>
<protein>
    <submittedName>
        <fullName evidence="1">27744_t:CDS:1</fullName>
    </submittedName>
</protein>
<dbReference type="EMBL" id="CAJVPY010061269">
    <property type="protein sequence ID" value="CAG8821839.1"/>
    <property type="molecule type" value="Genomic_DNA"/>
</dbReference>
<name>A0A9N9PAI6_9GLOM</name>
<accession>A0A9N9PAI6</accession>
<feature type="non-terminal residue" evidence="1">
    <location>
        <position position="1"/>
    </location>
</feature>
<organism evidence="1 2">
    <name type="scientific">Dentiscutata erythropus</name>
    <dbReference type="NCBI Taxonomy" id="1348616"/>
    <lineage>
        <taxon>Eukaryota</taxon>
        <taxon>Fungi</taxon>
        <taxon>Fungi incertae sedis</taxon>
        <taxon>Mucoromycota</taxon>
        <taxon>Glomeromycotina</taxon>
        <taxon>Glomeromycetes</taxon>
        <taxon>Diversisporales</taxon>
        <taxon>Gigasporaceae</taxon>
        <taxon>Dentiscutata</taxon>
    </lineage>
</organism>
<dbReference type="AlphaFoldDB" id="A0A9N9PAI6"/>
<dbReference type="Proteomes" id="UP000789405">
    <property type="component" value="Unassembled WGS sequence"/>
</dbReference>
<dbReference type="OrthoDB" id="5983149at2759"/>
<evidence type="ECO:0000313" key="2">
    <source>
        <dbReference type="Proteomes" id="UP000789405"/>
    </source>
</evidence>
<feature type="non-terminal residue" evidence="1">
    <location>
        <position position="98"/>
    </location>
</feature>
<sequence>CNKLYESDKVTTKRTGQILICLNCNFVKYSNHPISKQRQLCNQQLAKEKNFKNQDEDFFMPEHANTHLGLMINLDWFSPFQNLVYSTGAIYAVICNLP</sequence>
<gene>
    <name evidence="1" type="ORF">DERYTH_LOCUS27202</name>
</gene>